<accession>A0A5M9MIF6</accession>
<sequence length="455" mass="49241">MRIPNSTDALKRAAETTISDADIHLLCSGVFSRIFGESKRVVDRLESQLAALRSLEAAIDAVRGDPDVSSQNLAKLDTVKWLYRLSNCSGPVVAFCFSQPQLADVLSKGVFSPQDLAESIITIPAASPKITSSCEGSWVRLREQIVTQEATSVLRGLIYSNVISAPTEQKDFIISILRVATQTANFDIGRQSIRKLLATVGDVDDEESGTVNIFTLAGVPKAQRQAVAVYLFNLQRLQALVNEPEDINALVKCGFISAEGITGCGGNAVPSMVENGVPQERAQKIYNHALYVASRSERLWTRAIAARGTGSNMDVSLAAAAPLGSELSNGIEINLSAMFNMDSMGCEECASITGPAAFFVDLLHKLGGIPNDKDRKTLLDKLFERRADLGNLELSCANTKALVPYVDLVNEVLESVVWHLAVEGKPFIPPFDADDQETSESCLMQPRSTNVQVYS</sequence>
<name>A0A5M9MIF6_9EURO</name>
<dbReference type="VEuPathDB" id="FungiDB:EYZ11_010777"/>
<reference evidence="1 2" key="1">
    <citation type="submission" date="2019-08" db="EMBL/GenBank/DDBJ databases">
        <title>The genome sequence of a newly discovered highly antifungal drug resistant Aspergillus species, Aspergillus tanneri NIH 1004.</title>
        <authorList>
            <person name="Mounaud S."/>
            <person name="Singh I."/>
            <person name="Joardar V."/>
            <person name="Pakala S."/>
            <person name="Pakala S."/>
            <person name="Venepally P."/>
            <person name="Chung J.K."/>
            <person name="Losada L."/>
            <person name="Nierman W.C."/>
        </authorList>
    </citation>
    <scope>NUCLEOTIDE SEQUENCE [LARGE SCALE GENOMIC DNA]</scope>
    <source>
        <strain evidence="1 2">NIH1004</strain>
    </source>
</reference>
<comment type="caution">
    <text evidence="1">The sequence shown here is derived from an EMBL/GenBank/DDBJ whole genome shotgun (WGS) entry which is preliminary data.</text>
</comment>
<dbReference type="OrthoDB" id="4940706at2759"/>
<evidence type="ECO:0000313" key="1">
    <source>
        <dbReference type="EMBL" id="KAA8646768.1"/>
    </source>
</evidence>
<protein>
    <submittedName>
        <fullName evidence="1">Uncharacterized protein</fullName>
    </submittedName>
</protein>
<dbReference type="RefSeq" id="XP_033426129.1">
    <property type="nucleotide sequence ID" value="XM_033570097.1"/>
</dbReference>
<evidence type="ECO:0000313" key="2">
    <source>
        <dbReference type="Proteomes" id="UP000324241"/>
    </source>
</evidence>
<dbReference type="AlphaFoldDB" id="A0A5M9MIF6"/>
<proteinExistence type="predicted"/>
<dbReference type="GeneID" id="54328145"/>
<gene>
    <name evidence="1" type="ORF">ATNIH1004_005443</name>
</gene>
<organism evidence="1 2">
    <name type="scientific">Aspergillus tanneri</name>
    <dbReference type="NCBI Taxonomy" id="1220188"/>
    <lineage>
        <taxon>Eukaryota</taxon>
        <taxon>Fungi</taxon>
        <taxon>Dikarya</taxon>
        <taxon>Ascomycota</taxon>
        <taxon>Pezizomycotina</taxon>
        <taxon>Eurotiomycetes</taxon>
        <taxon>Eurotiomycetidae</taxon>
        <taxon>Eurotiales</taxon>
        <taxon>Aspergillaceae</taxon>
        <taxon>Aspergillus</taxon>
        <taxon>Aspergillus subgen. Circumdati</taxon>
    </lineage>
</organism>
<dbReference type="EMBL" id="QUQM01000004">
    <property type="protein sequence ID" value="KAA8646768.1"/>
    <property type="molecule type" value="Genomic_DNA"/>
</dbReference>
<dbReference type="Proteomes" id="UP000324241">
    <property type="component" value="Unassembled WGS sequence"/>
</dbReference>